<protein>
    <submittedName>
        <fullName evidence="1">Uncharacterized protein</fullName>
    </submittedName>
</protein>
<proteinExistence type="predicted"/>
<sequence>MLSFKNQKITFFIIKSNLHVALNLIYQDFIAIKSMQKNSAIAFFDIFFNTKKLNR</sequence>
<accession>R4S055</accession>
<dbReference type="HOGENOM" id="CLU_3030519_0_0_14"/>
<dbReference type="EMBL" id="CP002548">
    <property type="protein sequence ID" value="AGL90184.1"/>
    <property type="molecule type" value="Genomic_DNA"/>
</dbReference>
<organism evidence="1 2">
    <name type="scientific">Strawberry lethal yellows phytoplasma (CPA) str. NZSb11</name>
    <dbReference type="NCBI Taxonomy" id="980422"/>
    <lineage>
        <taxon>Bacteria</taxon>
        <taxon>Bacillati</taxon>
        <taxon>Mycoplasmatota</taxon>
        <taxon>Mollicutes</taxon>
        <taxon>Acholeplasmatales</taxon>
        <taxon>Acholeplasmataceae</taxon>
        <taxon>Candidatus Phytoplasma</taxon>
        <taxon>16SrXII (Stolbur group)</taxon>
    </lineage>
</organism>
<gene>
    <name evidence="1" type="ORF">SLY_0262</name>
</gene>
<reference evidence="1 2" key="1">
    <citation type="journal article" date="2013" name="BMC Genomics">
        <title>Comparison of the complete genome sequence of two closely related isolates of 'Candidatus Phytoplasma australiense' reveals genome plasticity.</title>
        <authorList>
            <person name="Andersen M.T."/>
            <person name="Liefting L.W."/>
            <person name="Havukkala I."/>
            <person name="Beever R.E."/>
        </authorList>
    </citation>
    <scope>NUCLEOTIDE SEQUENCE [LARGE SCALE GENOMIC DNA]</scope>
    <source>
        <strain evidence="1 2">NZSb11</strain>
    </source>
</reference>
<name>R4S055_PHYAS</name>
<keyword evidence="2" id="KW-1185">Reference proteome</keyword>
<dbReference type="AlphaFoldDB" id="R4S055"/>
<evidence type="ECO:0000313" key="1">
    <source>
        <dbReference type="EMBL" id="AGL90184.1"/>
    </source>
</evidence>
<dbReference type="Proteomes" id="UP000013941">
    <property type="component" value="Chromosome"/>
</dbReference>
<evidence type="ECO:0000313" key="2">
    <source>
        <dbReference type="Proteomes" id="UP000013941"/>
    </source>
</evidence>
<dbReference type="KEGG" id="nzs:SLY_0262"/>
<dbReference type="PATRIC" id="fig|980422.3.peg.245"/>